<comment type="caution">
    <text evidence="1">The sequence shown here is derived from an EMBL/GenBank/DDBJ whole genome shotgun (WGS) entry which is preliminary data.</text>
</comment>
<dbReference type="EMBL" id="CM055102">
    <property type="protein sequence ID" value="KAJ7539738.1"/>
    <property type="molecule type" value="Genomic_DNA"/>
</dbReference>
<reference evidence="2" key="1">
    <citation type="journal article" date="2024" name="Proc. Natl. Acad. Sci. U.S.A.">
        <title>Extraordinary preservation of gene collinearity over three hundred million years revealed in homosporous lycophytes.</title>
        <authorList>
            <person name="Li C."/>
            <person name="Wickell D."/>
            <person name="Kuo L.Y."/>
            <person name="Chen X."/>
            <person name="Nie B."/>
            <person name="Liao X."/>
            <person name="Peng D."/>
            <person name="Ji J."/>
            <person name="Jenkins J."/>
            <person name="Williams M."/>
            <person name="Shu S."/>
            <person name="Plott C."/>
            <person name="Barry K."/>
            <person name="Rajasekar S."/>
            <person name="Grimwood J."/>
            <person name="Han X."/>
            <person name="Sun S."/>
            <person name="Hou Z."/>
            <person name="He W."/>
            <person name="Dai G."/>
            <person name="Sun C."/>
            <person name="Schmutz J."/>
            <person name="Leebens-Mack J.H."/>
            <person name="Li F.W."/>
            <person name="Wang L."/>
        </authorList>
    </citation>
    <scope>NUCLEOTIDE SEQUENCE [LARGE SCALE GENOMIC DNA]</scope>
    <source>
        <strain evidence="2">cv. PW_Plant_1</strain>
    </source>
</reference>
<evidence type="ECO:0000313" key="1">
    <source>
        <dbReference type="EMBL" id="KAJ7539738.1"/>
    </source>
</evidence>
<sequence length="332" mass="37578">MNAKACNTFRLFNGKSAEAIASAVADRARSAYDTNVLNHNLVVYRNGNGSLQVFPPLVDILPEARINLVTYYMRKNESQQAYEVMKEYEPTSLQEYVIKAIASASLGQETASRELVKMAQQFFHLVGASPSECDTVLGRQCMASSFFLLEQFDDALIYLESVKSFLEDQEEFHWNYGMSKAATGNYLEAEKQLLKLGIDKYAEDFYYQSWLCRCFIMNGKAQLAWDQFVQMDTSEESISLLQLIANDCYQTGQFLYAAKSFDALEKMDTSENYWEGKRGACIGLFRNVVACTEPIGSLGEIVALLRSTSHPQVESILRIIQIWTKENEALLL</sequence>
<evidence type="ECO:0000313" key="2">
    <source>
        <dbReference type="Proteomes" id="UP001162992"/>
    </source>
</evidence>
<gene>
    <name evidence="1" type="ORF">O6H91_11G107200</name>
</gene>
<proteinExistence type="predicted"/>
<accession>A0ACC2CCW7</accession>
<organism evidence="1 2">
    <name type="scientific">Diphasiastrum complanatum</name>
    <name type="common">Issler's clubmoss</name>
    <name type="synonym">Lycopodium complanatum</name>
    <dbReference type="NCBI Taxonomy" id="34168"/>
    <lineage>
        <taxon>Eukaryota</taxon>
        <taxon>Viridiplantae</taxon>
        <taxon>Streptophyta</taxon>
        <taxon>Embryophyta</taxon>
        <taxon>Tracheophyta</taxon>
        <taxon>Lycopodiopsida</taxon>
        <taxon>Lycopodiales</taxon>
        <taxon>Lycopodiaceae</taxon>
        <taxon>Lycopodioideae</taxon>
        <taxon>Diphasiastrum</taxon>
    </lineage>
</organism>
<name>A0ACC2CCW7_DIPCM</name>
<dbReference type="Proteomes" id="UP001162992">
    <property type="component" value="Chromosome 11"/>
</dbReference>
<keyword evidence="2" id="KW-1185">Reference proteome</keyword>
<protein>
    <submittedName>
        <fullName evidence="1">Uncharacterized protein</fullName>
    </submittedName>
</protein>